<sequence>MDRRAFLRAASIAGAGLAGLAGCSSPQEGVEGGADGGQPGIGTATDTETSTETEAGAETGTAQTGTDGGGGGTGTGDGGGGGGGNGGGGGGNGGGASAYEFLGRVEAWIGQSPAAIEGQENPTLQLQAGQEYEVTWINDDGVPHDFTIQDADGNNLQQTELLSEEGASATLTFTASEEMAQYICTVHPNTMVGTLEVSA</sequence>
<organism evidence="5 6">
    <name type="scientific">Halorarum halophilum</name>
    <dbReference type="NCBI Taxonomy" id="2743090"/>
    <lineage>
        <taxon>Archaea</taxon>
        <taxon>Methanobacteriati</taxon>
        <taxon>Methanobacteriota</taxon>
        <taxon>Stenosarchaea group</taxon>
        <taxon>Halobacteria</taxon>
        <taxon>Halobacteriales</taxon>
        <taxon>Haloferacaceae</taxon>
        <taxon>Halorarum</taxon>
    </lineage>
</organism>
<keyword evidence="2" id="KW-0186">Copper</keyword>
<keyword evidence="5" id="KW-0614">Plasmid</keyword>
<dbReference type="NCBIfam" id="TIGR01409">
    <property type="entry name" value="TAT_signal_seq"/>
    <property type="match status" value="1"/>
</dbReference>
<feature type="region of interest" description="Disordered" evidence="3">
    <location>
        <begin position="28"/>
        <end position="89"/>
    </location>
</feature>
<dbReference type="GO" id="GO:0005507">
    <property type="term" value="F:copper ion binding"/>
    <property type="evidence" value="ECO:0007669"/>
    <property type="project" value="InterPro"/>
</dbReference>
<feature type="domain" description="Blue (type 1) copper" evidence="4">
    <location>
        <begin position="125"/>
        <end position="197"/>
    </location>
</feature>
<feature type="compositionally biased region" description="Gly residues" evidence="3">
    <location>
        <begin position="30"/>
        <end position="40"/>
    </location>
</feature>
<feature type="compositionally biased region" description="Gly residues" evidence="3">
    <location>
        <begin position="66"/>
        <end position="89"/>
    </location>
</feature>
<keyword evidence="6" id="KW-1185">Reference proteome</keyword>
<evidence type="ECO:0000259" key="4">
    <source>
        <dbReference type="Pfam" id="PF00127"/>
    </source>
</evidence>
<gene>
    <name evidence="5" type="ORF">HUG10_18775</name>
</gene>
<dbReference type="SUPFAM" id="SSF49503">
    <property type="entry name" value="Cupredoxins"/>
    <property type="match status" value="1"/>
</dbReference>
<evidence type="ECO:0000256" key="3">
    <source>
        <dbReference type="SAM" id="MobiDB-lite"/>
    </source>
</evidence>
<evidence type="ECO:0000256" key="2">
    <source>
        <dbReference type="ARBA" id="ARBA00023008"/>
    </source>
</evidence>
<dbReference type="GeneID" id="80554746"/>
<dbReference type="Gene3D" id="2.60.40.420">
    <property type="entry name" value="Cupredoxins - blue copper proteins"/>
    <property type="match status" value="1"/>
</dbReference>
<keyword evidence="1" id="KW-0479">Metal-binding</keyword>
<feature type="compositionally biased region" description="Low complexity" evidence="3">
    <location>
        <begin position="42"/>
        <end position="65"/>
    </location>
</feature>
<name>A0A7D5KA63_9EURY</name>
<proteinExistence type="predicted"/>
<dbReference type="Pfam" id="PF00127">
    <property type="entry name" value="Copper-bind"/>
    <property type="match status" value="1"/>
</dbReference>
<protein>
    <submittedName>
        <fullName evidence="5">Twin-arginine translocation signal domain-containing protein</fullName>
    </submittedName>
</protein>
<dbReference type="EMBL" id="CP058530">
    <property type="protein sequence ID" value="QLG29654.1"/>
    <property type="molecule type" value="Genomic_DNA"/>
</dbReference>
<dbReference type="PROSITE" id="PS51257">
    <property type="entry name" value="PROKAR_LIPOPROTEIN"/>
    <property type="match status" value="1"/>
</dbReference>
<geneLocation type="plasmid" evidence="5 6">
    <name>unnamed1</name>
</geneLocation>
<dbReference type="InterPro" id="IPR000923">
    <property type="entry name" value="BlueCu_1"/>
</dbReference>
<evidence type="ECO:0000313" key="5">
    <source>
        <dbReference type="EMBL" id="QLG29654.1"/>
    </source>
</evidence>
<reference evidence="5 6" key="1">
    <citation type="submission" date="2020-07" db="EMBL/GenBank/DDBJ databases">
        <title>Gai3-2, isolated from salt lake.</title>
        <authorList>
            <person name="Cui H."/>
            <person name="Shi X."/>
        </authorList>
    </citation>
    <scope>NUCLEOTIDE SEQUENCE [LARGE SCALE GENOMIC DNA]</scope>
    <source>
        <strain evidence="5 6">Gai3-2</strain>
        <plasmid evidence="5 6">unnamed1</plasmid>
    </source>
</reference>
<dbReference type="Proteomes" id="UP000509750">
    <property type="component" value="Plasmid unnamed1"/>
</dbReference>
<dbReference type="KEGG" id="halg:HUG10_18775"/>
<evidence type="ECO:0000313" key="6">
    <source>
        <dbReference type="Proteomes" id="UP000509750"/>
    </source>
</evidence>
<accession>A0A7D5KA63</accession>
<dbReference type="AlphaFoldDB" id="A0A7D5KA63"/>
<dbReference type="RefSeq" id="WP_179171228.1">
    <property type="nucleotide sequence ID" value="NZ_CP058530.1"/>
</dbReference>
<dbReference type="GO" id="GO:0009055">
    <property type="term" value="F:electron transfer activity"/>
    <property type="evidence" value="ECO:0007669"/>
    <property type="project" value="InterPro"/>
</dbReference>
<evidence type="ECO:0000256" key="1">
    <source>
        <dbReference type="ARBA" id="ARBA00022723"/>
    </source>
</evidence>
<dbReference type="InterPro" id="IPR008972">
    <property type="entry name" value="Cupredoxin"/>
</dbReference>
<dbReference type="InterPro" id="IPR019546">
    <property type="entry name" value="TAT_signal_bac_arc"/>
</dbReference>
<dbReference type="OrthoDB" id="288018at2157"/>